<feature type="transmembrane region" description="Helical" evidence="10">
    <location>
        <begin position="60"/>
        <end position="78"/>
    </location>
</feature>
<dbReference type="EMBL" id="JAHLUN010000002">
    <property type="protein sequence ID" value="KAG7768063.1"/>
    <property type="molecule type" value="Genomic_DNA"/>
</dbReference>
<dbReference type="Proteomes" id="UP000738402">
    <property type="component" value="Unassembled WGS sequence"/>
</dbReference>
<comment type="caution">
    <text evidence="12">The sequence shown here is derived from an EMBL/GenBank/DDBJ whole genome shotgun (WGS) entry which is preliminary data.</text>
</comment>
<keyword evidence="14" id="KW-1185">Reference proteome</keyword>
<feature type="transmembrane region" description="Helical" evidence="10">
    <location>
        <begin position="173"/>
        <end position="192"/>
    </location>
</feature>
<proteinExistence type="inferred from homology"/>
<reference evidence="12 14" key="1">
    <citation type="journal article" date="2021" name="G3 (Bethesda)">
        <title>Genomic diversity, chromosomal rearrangements, and interspecies hybridization in the ogataea polymorpha species complex.</title>
        <authorList>
            <person name="Hanson S.J."/>
            <person name="Cinneide E.O."/>
            <person name="Salzberg L.I."/>
            <person name="Wolfe K.H."/>
            <person name="McGowan J."/>
            <person name="Fitzpatrick D.A."/>
            <person name="Matlin K."/>
        </authorList>
    </citation>
    <scope>NUCLEOTIDE SEQUENCE</scope>
    <source>
        <strain evidence="13">81-436-3</strain>
        <strain evidence="12">83-405-1</strain>
    </source>
</reference>
<organism evidence="12 15">
    <name type="scientific">Ogataea haglerorum</name>
    <dbReference type="NCBI Taxonomy" id="1937702"/>
    <lineage>
        <taxon>Eukaryota</taxon>
        <taxon>Fungi</taxon>
        <taxon>Dikarya</taxon>
        <taxon>Ascomycota</taxon>
        <taxon>Saccharomycotina</taxon>
        <taxon>Pichiomycetes</taxon>
        <taxon>Pichiales</taxon>
        <taxon>Pichiaceae</taxon>
        <taxon>Ogataea</taxon>
    </lineage>
</organism>
<dbReference type="GO" id="GO:0005789">
    <property type="term" value="C:endoplasmic reticulum membrane"/>
    <property type="evidence" value="ECO:0007669"/>
    <property type="project" value="UniProtKB-SubCell"/>
</dbReference>
<keyword evidence="4 10" id="KW-0812">Transmembrane</keyword>
<evidence type="ECO:0000313" key="14">
    <source>
        <dbReference type="Proteomes" id="UP000697297"/>
    </source>
</evidence>
<evidence type="ECO:0000256" key="1">
    <source>
        <dbReference type="ARBA" id="ARBA00004477"/>
    </source>
</evidence>
<dbReference type="PANTHER" id="PTHR13117:SF5">
    <property type="entry name" value="PROTEIN RFT1 HOMOLOG"/>
    <property type="match status" value="1"/>
</dbReference>
<keyword evidence="6 10" id="KW-1133">Transmembrane helix</keyword>
<feature type="transmembrane region" description="Helical" evidence="10">
    <location>
        <begin position="463"/>
        <end position="481"/>
    </location>
</feature>
<name>A0AAN6D7Z9_9ASCO</name>
<keyword evidence="5 10" id="KW-0256">Endoplasmic reticulum</keyword>
<evidence type="ECO:0000313" key="12">
    <source>
        <dbReference type="EMBL" id="KAG7728468.1"/>
    </source>
</evidence>
<evidence type="ECO:0000256" key="10">
    <source>
        <dbReference type="RuleBase" id="RU365067"/>
    </source>
</evidence>
<evidence type="ECO:0000313" key="15">
    <source>
        <dbReference type="Proteomes" id="UP000738402"/>
    </source>
</evidence>
<comment type="function">
    <text evidence="9 10">Intramembrane glycolipid transporter that operates in the biosynthetic pathway of dolichol-linked oligosaccharides, the glycan precursors employed in protein asparagine (N)-glycosylation. The sequential addition of sugars to dolichol pyrophosphate produces dolichol-linked oligosaccharides containing fourteen sugars, including two GlcNAcs, nine mannoses and three glucoses. Once assembled, the oligosaccharide is transferred from the lipid to nascent proteins by oligosaccharyltransferases. The assembly of dolichol-linked oligosaccharides begins on the cytosolic side of the endoplasmic reticulum membrane and finishes in its lumen. RFT1 could mediate the translocation of the cytosolically oriented intermediate DolPP-GlcNAc2Man5, produced by ALG11, into the ER lumen where dolichol-linked oligosaccharides assembly continues. However, the intramembrane lipid transporter activity could not be confirmed in vitro.</text>
</comment>
<dbReference type="EMBL" id="JAHLUH010000004">
    <property type="protein sequence ID" value="KAG7728468.1"/>
    <property type="molecule type" value="Genomic_DNA"/>
</dbReference>
<comment type="pathway">
    <text evidence="2">Protein modification; protein glycosylation.</text>
</comment>
<evidence type="ECO:0000256" key="7">
    <source>
        <dbReference type="ARBA" id="ARBA00023136"/>
    </source>
</evidence>
<dbReference type="GO" id="GO:0006488">
    <property type="term" value="P:dolichol-linked oligosaccharide biosynthetic process"/>
    <property type="evidence" value="ECO:0007669"/>
    <property type="project" value="InterPro"/>
</dbReference>
<dbReference type="InterPro" id="IPR007594">
    <property type="entry name" value="RFT1"/>
</dbReference>
<feature type="transmembrane region" description="Helical" evidence="10">
    <location>
        <begin position="99"/>
        <end position="121"/>
    </location>
</feature>
<protein>
    <recommendedName>
        <fullName evidence="8 10">Man(5)GlcNAc(2)-PP-dolichol translocation protein RFT1</fullName>
    </recommendedName>
</protein>
<feature type="compositionally biased region" description="Polar residues" evidence="11">
    <location>
        <begin position="1"/>
        <end position="14"/>
    </location>
</feature>
<feature type="region of interest" description="Disordered" evidence="11">
    <location>
        <begin position="1"/>
        <end position="21"/>
    </location>
</feature>
<evidence type="ECO:0000256" key="6">
    <source>
        <dbReference type="ARBA" id="ARBA00022989"/>
    </source>
</evidence>
<gene>
    <name evidence="12" type="ORF">KL933_001701</name>
    <name evidence="13" type="ORF">KL946_000881</name>
</gene>
<evidence type="ECO:0000256" key="9">
    <source>
        <dbReference type="ARBA" id="ARBA00045912"/>
    </source>
</evidence>
<evidence type="ECO:0000313" key="13">
    <source>
        <dbReference type="EMBL" id="KAG7768063.1"/>
    </source>
</evidence>
<feature type="transmembrane region" description="Helical" evidence="10">
    <location>
        <begin position="399"/>
        <end position="419"/>
    </location>
</feature>
<sequence>MNTRTNPEISNNVRSSKKGDSAAGFDLTRAACILIAGQTTIKFMTFAMNQMLIQHVTPTGLGLCSLIEFVINTVLFISREPVRLSVQAMNTELKEYDQLLVNFSYLPLVFCAIIVGPFVHWQLGFGSLFLSSWHYQVCLVAIIASLVLEILSEPYYNANQTQLNVTKRAKIESFASFVKCVVQFTIVMNVRMKAGKDATFVVAYILAQFFYSLTVFVCYSRFRLALPRLSSTGAFLEPLTWNYLRSLFLQQIFKHFLTEGDRFVLNQFFPIVDQGYYSIVLNYGSLMARLLFQPVEETIRMNTAKLFASNQPETCKRANLNRNIYKVVTVYIYILTLLLIFAPRNTSFFIHQAFPNIADPEKFVEVFKIYWYYLPLLSMNGVLEALFNSVYTDPDHVSLYSRLMFVNSACFYLTSAFFIKRLQLGLVGLILANSINMLIRILFCAFEVKPFLNFKDQNYTKFLYFWAFCAVIVAIQNKIVAGDTVTAIQFGQDFGLGLIALAFIVIIESKIYRLAYDLLANPSATVRTTVAEIIPRSETFLMKHVPTGQ</sequence>
<evidence type="ECO:0000256" key="5">
    <source>
        <dbReference type="ARBA" id="ARBA00022824"/>
    </source>
</evidence>
<evidence type="ECO:0000256" key="2">
    <source>
        <dbReference type="ARBA" id="ARBA00004922"/>
    </source>
</evidence>
<feature type="transmembrane region" description="Helical" evidence="10">
    <location>
        <begin position="324"/>
        <end position="342"/>
    </location>
</feature>
<feature type="transmembrane region" description="Helical" evidence="10">
    <location>
        <begin position="133"/>
        <end position="152"/>
    </location>
</feature>
<evidence type="ECO:0000256" key="4">
    <source>
        <dbReference type="ARBA" id="ARBA00022692"/>
    </source>
</evidence>
<keyword evidence="7 10" id="KW-0472">Membrane</keyword>
<accession>A0AAN6D7Z9</accession>
<evidence type="ECO:0000256" key="11">
    <source>
        <dbReference type="SAM" id="MobiDB-lite"/>
    </source>
</evidence>
<feature type="transmembrane region" description="Helical" evidence="10">
    <location>
        <begin position="198"/>
        <end position="219"/>
    </location>
</feature>
<evidence type="ECO:0000256" key="8">
    <source>
        <dbReference type="ARBA" id="ARBA00044793"/>
    </source>
</evidence>
<dbReference type="PANTHER" id="PTHR13117">
    <property type="entry name" value="ENDOPLASMIC RETICULUM MULTISPAN TRANSMEMBRANE PROTEIN-RELATED"/>
    <property type="match status" value="1"/>
</dbReference>
<dbReference type="GO" id="GO:0034203">
    <property type="term" value="P:glycolipid translocation"/>
    <property type="evidence" value="ECO:0007669"/>
    <property type="project" value="TreeGrafter"/>
</dbReference>
<evidence type="ECO:0000256" key="3">
    <source>
        <dbReference type="ARBA" id="ARBA00010288"/>
    </source>
</evidence>
<feature type="transmembrane region" description="Helical" evidence="10">
    <location>
        <begin position="369"/>
        <end position="387"/>
    </location>
</feature>
<comment type="subcellular location">
    <subcellularLocation>
        <location evidence="1 10">Endoplasmic reticulum membrane</location>
        <topology evidence="1 10">Multi-pass membrane protein</topology>
    </subcellularLocation>
</comment>
<dbReference type="Pfam" id="PF04506">
    <property type="entry name" value="Rft-1"/>
    <property type="match status" value="1"/>
</dbReference>
<keyword evidence="10" id="KW-0813">Transport</keyword>
<comment type="similarity">
    <text evidence="3 10">Belongs to the RFT1 family.</text>
</comment>
<feature type="transmembrane region" description="Helical" evidence="10">
    <location>
        <begin position="425"/>
        <end position="443"/>
    </location>
</feature>
<dbReference type="AlphaFoldDB" id="A0AAN6D7Z9"/>
<dbReference type="Proteomes" id="UP000697297">
    <property type="component" value="Unassembled WGS sequence"/>
</dbReference>
<feature type="transmembrane region" description="Helical" evidence="10">
    <location>
        <begin position="487"/>
        <end position="507"/>
    </location>
</feature>